<evidence type="ECO:0000259" key="1">
    <source>
        <dbReference type="PROSITE" id="PS51841"/>
    </source>
</evidence>
<gene>
    <name evidence="2" type="ORF">EGH21_23750</name>
</gene>
<name>A0AAW4PXZ5_9EURY</name>
<dbReference type="CDD" id="cd07731">
    <property type="entry name" value="ComA-like_MBL-fold"/>
    <property type="match status" value="1"/>
</dbReference>
<dbReference type="PANTHER" id="PTHR30619">
    <property type="entry name" value="DNA INTERNALIZATION/COMPETENCE PROTEIN COMEC/REC2"/>
    <property type="match status" value="1"/>
</dbReference>
<dbReference type="InterPro" id="IPR036866">
    <property type="entry name" value="RibonucZ/Hydroxyglut_hydro"/>
</dbReference>
<dbReference type="SUPFAM" id="SSF56281">
    <property type="entry name" value="Metallo-hydrolase/oxidoreductase"/>
    <property type="match status" value="1"/>
</dbReference>
<dbReference type="PROSITE" id="PS51257">
    <property type="entry name" value="PROKAR_LIPOPROTEIN"/>
    <property type="match status" value="1"/>
</dbReference>
<evidence type="ECO:0000313" key="3">
    <source>
        <dbReference type="Proteomes" id="UP001430377"/>
    </source>
</evidence>
<dbReference type="EMBL" id="RKLR01000029">
    <property type="protein sequence ID" value="MBX0326031.1"/>
    <property type="molecule type" value="Genomic_DNA"/>
</dbReference>
<dbReference type="InterPro" id="IPR036415">
    <property type="entry name" value="Lamin_tail_dom_sf"/>
</dbReference>
<dbReference type="PROSITE" id="PS51841">
    <property type="entry name" value="LTD"/>
    <property type="match status" value="1"/>
</dbReference>
<dbReference type="PANTHER" id="PTHR30619:SF1">
    <property type="entry name" value="RECOMBINATION PROTEIN 2"/>
    <property type="match status" value="1"/>
</dbReference>
<dbReference type="SUPFAM" id="SSF74853">
    <property type="entry name" value="Lamin A/C globular tail domain"/>
    <property type="match status" value="1"/>
</dbReference>
<proteinExistence type="predicted"/>
<comment type="caution">
    <text evidence="2">The sequence shown here is derived from an EMBL/GenBank/DDBJ whole genome shotgun (WGS) entry which is preliminary data.</text>
</comment>
<dbReference type="SMART" id="SM00849">
    <property type="entry name" value="Lactamase_B"/>
    <property type="match status" value="1"/>
</dbReference>
<reference evidence="2 3" key="1">
    <citation type="submission" date="2021-06" db="EMBL/GenBank/DDBJ databases">
        <title>Halomicroarcula sp. a new haloarchaeum isolated from saline soil.</title>
        <authorList>
            <person name="Duran-Viseras A."/>
            <person name="Sanchez-Porro C."/>
            <person name="Ventosa A."/>
        </authorList>
    </citation>
    <scope>NUCLEOTIDE SEQUENCE [LARGE SCALE GENOMIC DNA]</scope>
    <source>
        <strain evidence="2 3">F13</strain>
    </source>
</reference>
<dbReference type="Pfam" id="PF00753">
    <property type="entry name" value="Lactamase_B"/>
    <property type="match status" value="1"/>
</dbReference>
<dbReference type="AlphaFoldDB" id="A0AAW4PXZ5"/>
<protein>
    <submittedName>
        <fullName evidence="2">Lamin tail domain-containing protein</fullName>
    </submittedName>
</protein>
<dbReference type="Gene3D" id="2.60.40.1260">
    <property type="entry name" value="Lamin Tail domain"/>
    <property type="match status" value="1"/>
</dbReference>
<dbReference type="RefSeq" id="WP_220620882.1">
    <property type="nucleotide sequence ID" value="NZ_RKLR01000029.1"/>
</dbReference>
<dbReference type="Gene3D" id="3.60.15.10">
    <property type="entry name" value="Ribonuclease Z/Hydroxyacylglutathione hydrolase-like"/>
    <property type="match status" value="1"/>
</dbReference>
<evidence type="ECO:0000313" key="2">
    <source>
        <dbReference type="EMBL" id="MBX0326031.1"/>
    </source>
</evidence>
<feature type="domain" description="LTD" evidence="1">
    <location>
        <begin position="355"/>
        <end position="472"/>
    </location>
</feature>
<dbReference type="InterPro" id="IPR001279">
    <property type="entry name" value="Metallo-B-lactamas"/>
</dbReference>
<sequence>MLSRSPPVWVVCLTLVVLLAGCSGAAPAVDTPESTTTTEATPIPSTTTANGTVEVHFINVGQSVSTLVVGPTGETMLVDTGHYRDDGESVLQYLQAHDIDRIDYMVVSHNDADHIGGNAAIIDYYEAEADGIGAVYDPGIAASTQTYSEYLDAVEEHGVTLYETRAGDSIPFEGVDVQVMGPPEPYLEDAARNENSIVLKLTYGQTSFLLTGDAEDDQEAYLADRYGDQLQSTVLKAGHHGSSSSTSEQLLDAVDPQAVVVSSAYDSQYGHPTEAVLNRLSDRSIPTYWTATHGNVVLVSDGQTVSVRTQRAAPTDPLAVREGDPVPPGTKGDVVERARLDAGSGATDSTAVAADGGTTTREGTLSIEAVHADADGDERTNLNDEYVVFKNSGDASLDLSGWTVTDEAGKTYTFPDGYTLEAGSTVTLHTGSWSDSATDLYWDVGSPVWNNDGDTVTVRNSEGAVVIEEIYG</sequence>
<dbReference type="InterPro" id="IPR035681">
    <property type="entry name" value="ComA-like_MBL"/>
</dbReference>
<dbReference type="InterPro" id="IPR052159">
    <property type="entry name" value="Competence_DNA_uptake"/>
</dbReference>
<dbReference type="Proteomes" id="UP001430377">
    <property type="component" value="Unassembled WGS sequence"/>
</dbReference>
<keyword evidence="3" id="KW-1185">Reference proteome</keyword>
<dbReference type="Pfam" id="PF00932">
    <property type="entry name" value="LTD"/>
    <property type="match status" value="1"/>
</dbReference>
<dbReference type="InterPro" id="IPR001322">
    <property type="entry name" value="Lamin_tail_dom"/>
</dbReference>
<accession>A0AAW4PXZ5</accession>
<organism evidence="2 3">
    <name type="scientific">Haloarcula rubra</name>
    <dbReference type="NCBI Taxonomy" id="2487747"/>
    <lineage>
        <taxon>Archaea</taxon>
        <taxon>Methanobacteriati</taxon>
        <taxon>Methanobacteriota</taxon>
        <taxon>Stenosarchaea group</taxon>
        <taxon>Halobacteria</taxon>
        <taxon>Halobacteriales</taxon>
        <taxon>Haloarculaceae</taxon>
        <taxon>Haloarcula</taxon>
    </lineage>
</organism>